<keyword evidence="3" id="KW-1185">Reference proteome</keyword>
<evidence type="ECO:0000313" key="2">
    <source>
        <dbReference type="EMBL" id="THD65657.1"/>
    </source>
</evidence>
<dbReference type="AlphaFoldDB" id="A0A4S3LY11"/>
<organism evidence="2 3">
    <name type="scientific">Robertkochia marina</name>
    <dbReference type="NCBI Taxonomy" id="1227945"/>
    <lineage>
        <taxon>Bacteria</taxon>
        <taxon>Pseudomonadati</taxon>
        <taxon>Bacteroidota</taxon>
        <taxon>Flavobacteriia</taxon>
        <taxon>Flavobacteriales</taxon>
        <taxon>Flavobacteriaceae</taxon>
        <taxon>Robertkochia</taxon>
    </lineage>
</organism>
<dbReference type="SUPFAM" id="SSF56601">
    <property type="entry name" value="beta-lactamase/transpeptidase-like"/>
    <property type="match status" value="1"/>
</dbReference>
<accession>A0A4S3LY11</accession>
<dbReference type="PANTHER" id="PTHR46825:SF7">
    <property type="entry name" value="D-ALANYL-D-ALANINE CARBOXYPEPTIDASE"/>
    <property type="match status" value="1"/>
</dbReference>
<comment type="caution">
    <text evidence="2">The sequence shown here is derived from an EMBL/GenBank/DDBJ whole genome shotgun (WGS) entry which is preliminary data.</text>
</comment>
<dbReference type="InterPro" id="IPR001466">
    <property type="entry name" value="Beta-lactam-related"/>
</dbReference>
<reference evidence="2 3" key="1">
    <citation type="submission" date="2019-04" db="EMBL/GenBank/DDBJ databases">
        <title>Draft genome sequence of Robertkochia marina CC-AMO-30D.</title>
        <authorList>
            <person name="Hameed A."/>
            <person name="Lin S.-Y."/>
            <person name="Shahina M."/>
            <person name="Lai W.-A."/>
            <person name="Young C.-C."/>
        </authorList>
    </citation>
    <scope>NUCLEOTIDE SEQUENCE [LARGE SCALE GENOMIC DNA]</scope>
    <source>
        <strain evidence="2 3">CC-AMO-30D</strain>
    </source>
</reference>
<dbReference type="EMBL" id="SSMC01000004">
    <property type="protein sequence ID" value="THD65657.1"/>
    <property type="molecule type" value="Genomic_DNA"/>
</dbReference>
<dbReference type="InterPro" id="IPR050491">
    <property type="entry name" value="AmpC-like"/>
</dbReference>
<dbReference type="OrthoDB" id="9793489at2"/>
<dbReference type="Pfam" id="PF00144">
    <property type="entry name" value="Beta-lactamase"/>
    <property type="match status" value="1"/>
</dbReference>
<dbReference type="PANTHER" id="PTHR46825">
    <property type="entry name" value="D-ALANYL-D-ALANINE-CARBOXYPEPTIDASE/ENDOPEPTIDASE AMPH"/>
    <property type="match status" value="1"/>
</dbReference>
<dbReference type="Proteomes" id="UP000305939">
    <property type="component" value="Unassembled WGS sequence"/>
</dbReference>
<evidence type="ECO:0000313" key="3">
    <source>
        <dbReference type="Proteomes" id="UP000305939"/>
    </source>
</evidence>
<dbReference type="GO" id="GO:0016787">
    <property type="term" value="F:hydrolase activity"/>
    <property type="evidence" value="ECO:0007669"/>
    <property type="project" value="UniProtKB-KW"/>
</dbReference>
<sequence>MKIHTFKRQNQTPLKPFHQRILFLAVFLAFFTDGFSQIPESIKKEIRNRISTGLNPSIALAVYDETGTQIVVEGHADPLNKKAATANTLYRLGSLGNTLTGLLAAELHKAKYIDIFQPISQLSDDYPDLTDLQGKAITLQDILAYKSGIEDETAFILSSTASWKALENNDQVEEISPYAAGEVFSYSDWAMGLAAESMSTAMGSTYANLLFEEILDGSALKFKYLKEGETSAQLALGIKASNAEIPYIKSESMLWAASITDLLAYGKFIQSPPPGQSEVVALTTKTHFVSEIGINTGLGWLKDHQGNLYHAGHYPGFNTFLAIDRKHKKVIALATNTDGADISDLGLYLLSPEENPLRPYREIAIDPVELSSYEGYYINEALGLELELQVNEGELRSIHKEDTVSLHFMGEHCFFYEGLKAHLDFERDHQDRVVGVTLNDNGKEVMFIKLN</sequence>
<feature type="domain" description="Beta-lactamase-related" evidence="1">
    <location>
        <begin position="50"/>
        <end position="339"/>
    </location>
</feature>
<dbReference type="InterPro" id="IPR012338">
    <property type="entry name" value="Beta-lactam/transpept-like"/>
</dbReference>
<gene>
    <name evidence="2" type="ORF">E7Z59_13775</name>
</gene>
<protein>
    <submittedName>
        <fullName evidence="2">Class A beta-lactamase-related serine hydrolase</fullName>
    </submittedName>
</protein>
<evidence type="ECO:0000259" key="1">
    <source>
        <dbReference type="Pfam" id="PF00144"/>
    </source>
</evidence>
<proteinExistence type="predicted"/>
<keyword evidence="2" id="KW-0378">Hydrolase</keyword>
<dbReference type="Gene3D" id="3.40.710.10">
    <property type="entry name" value="DD-peptidase/beta-lactamase superfamily"/>
    <property type="match status" value="1"/>
</dbReference>
<name>A0A4S3LY11_9FLAO</name>